<protein>
    <submittedName>
        <fullName evidence="2">Uncharacterized protein</fullName>
    </submittedName>
</protein>
<evidence type="ECO:0000313" key="3">
    <source>
        <dbReference type="Proteomes" id="UP000799291"/>
    </source>
</evidence>
<evidence type="ECO:0000313" key="2">
    <source>
        <dbReference type="EMBL" id="KAF2692236.1"/>
    </source>
</evidence>
<feature type="region of interest" description="Disordered" evidence="1">
    <location>
        <begin position="215"/>
        <end position="238"/>
    </location>
</feature>
<proteinExistence type="predicted"/>
<feature type="compositionally biased region" description="Basic residues" evidence="1">
    <location>
        <begin position="229"/>
        <end position="238"/>
    </location>
</feature>
<feature type="compositionally biased region" description="Basic and acidic residues" evidence="1">
    <location>
        <begin position="219"/>
        <end position="228"/>
    </location>
</feature>
<sequence length="238" mass="26783">MRRDKVREAFAPRAFGFVGRVLTKRARRGRGDPEVKAPSPFNTAVKLPPFVPPQLFQDVRLQHRLHCCWSSHLENSEPEHVVGEELLAGEATPARELSVAPPVAPAYTPLHARSPNGLIPYDNLSLAVQQAPRSWIFNTKEGDSWHAKTMTLKKACLGCADRHGSETDTVCSYCVNIRHFYIHQTYGVSIMYPLCSTDRSTATINQRAHWVLPSREKRKSNAESDTQVKRRKRSAEAS</sequence>
<accession>A0A6G1JP21</accession>
<name>A0A6G1JP21_9PLEO</name>
<dbReference type="EMBL" id="MU005569">
    <property type="protein sequence ID" value="KAF2692236.1"/>
    <property type="molecule type" value="Genomic_DNA"/>
</dbReference>
<keyword evidence="3" id="KW-1185">Reference proteome</keyword>
<gene>
    <name evidence="2" type="ORF">K458DRAFT_382065</name>
</gene>
<dbReference type="AlphaFoldDB" id="A0A6G1JP21"/>
<reference evidence="2" key="1">
    <citation type="journal article" date="2020" name="Stud. Mycol.">
        <title>101 Dothideomycetes genomes: a test case for predicting lifestyles and emergence of pathogens.</title>
        <authorList>
            <person name="Haridas S."/>
            <person name="Albert R."/>
            <person name="Binder M."/>
            <person name="Bloem J."/>
            <person name="Labutti K."/>
            <person name="Salamov A."/>
            <person name="Andreopoulos B."/>
            <person name="Baker S."/>
            <person name="Barry K."/>
            <person name="Bills G."/>
            <person name="Bluhm B."/>
            <person name="Cannon C."/>
            <person name="Castanera R."/>
            <person name="Culley D."/>
            <person name="Daum C."/>
            <person name="Ezra D."/>
            <person name="Gonzalez J."/>
            <person name="Henrissat B."/>
            <person name="Kuo A."/>
            <person name="Liang C."/>
            <person name="Lipzen A."/>
            <person name="Lutzoni F."/>
            <person name="Magnuson J."/>
            <person name="Mondo S."/>
            <person name="Nolan M."/>
            <person name="Ohm R."/>
            <person name="Pangilinan J."/>
            <person name="Park H.-J."/>
            <person name="Ramirez L."/>
            <person name="Alfaro M."/>
            <person name="Sun H."/>
            <person name="Tritt A."/>
            <person name="Yoshinaga Y."/>
            <person name="Zwiers L.-H."/>
            <person name="Turgeon B."/>
            <person name="Goodwin S."/>
            <person name="Spatafora J."/>
            <person name="Crous P."/>
            <person name="Grigoriev I."/>
        </authorList>
    </citation>
    <scope>NUCLEOTIDE SEQUENCE</scope>
    <source>
        <strain evidence="2">CBS 122367</strain>
    </source>
</reference>
<organism evidence="2 3">
    <name type="scientific">Lentithecium fluviatile CBS 122367</name>
    <dbReference type="NCBI Taxonomy" id="1168545"/>
    <lineage>
        <taxon>Eukaryota</taxon>
        <taxon>Fungi</taxon>
        <taxon>Dikarya</taxon>
        <taxon>Ascomycota</taxon>
        <taxon>Pezizomycotina</taxon>
        <taxon>Dothideomycetes</taxon>
        <taxon>Pleosporomycetidae</taxon>
        <taxon>Pleosporales</taxon>
        <taxon>Massarineae</taxon>
        <taxon>Lentitheciaceae</taxon>
        <taxon>Lentithecium</taxon>
    </lineage>
</organism>
<evidence type="ECO:0000256" key="1">
    <source>
        <dbReference type="SAM" id="MobiDB-lite"/>
    </source>
</evidence>
<dbReference type="Proteomes" id="UP000799291">
    <property type="component" value="Unassembled WGS sequence"/>
</dbReference>